<reference evidence="1 2" key="1">
    <citation type="submission" date="2019-11" db="EMBL/GenBank/DDBJ databases">
        <title>Description of Pedobacter sp. LMG 31462T.</title>
        <authorList>
            <person name="Carlier A."/>
            <person name="Qi S."/>
            <person name="Vandamme P."/>
        </authorList>
    </citation>
    <scope>NUCLEOTIDE SEQUENCE [LARGE SCALE GENOMIC DNA]</scope>
    <source>
        <strain evidence="1 2">LMG 31462</strain>
    </source>
</reference>
<gene>
    <name evidence="1" type="ORF">GM920_10250</name>
</gene>
<dbReference type="RefSeq" id="WP_182956655.1">
    <property type="nucleotide sequence ID" value="NZ_WNXC01000003.1"/>
</dbReference>
<organism evidence="1 2">
    <name type="scientific">Pedobacter gandavensis</name>
    <dbReference type="NCBI Taxonomy" id="2679963"/>
    <lineage>
        <taxon>Bacteria</taxon>
        <taxon>Pseudomonadati</taxon>
        <taxon>Bacteroidota</taxon>
        <taxon>Sphingobacteriia</taxon>
        <taxon>Sphingobacteriales</taxon>
        <taxon>Sphingobacteriaceae</taxon>
        <taxon>Pedobacter</taxon>
    </lineage>
</organism>
<comment type="caution">
    <text evidence="1">The sequence shown here is derived from an EMBL/GenBank/DDBJ whole genome shotgun (WGS) entry which is preliminary data.</text>
</comment>
<sequence>MSISRSGGWPIGKLGNIVSYMLRGQLVHRTIGKQGKPSLRQKANHQSMAITTHFLGHFKDYLNNGFELEARGTIRNQHNLAVSFNKKNALQGVFPNISIDYAKIQLSKGTLNIPDQLRMEKVSGGLQISWDPSYLSGSGSQYDDCLQLAVYFPKSRTRKVELNFSKREMGTAFLPLAAEELERSMEVYLFLSAANHDSVSDTVYLGNLNGAWENPEITAQRERKEKNEQGGGLRAKLRYEQIKEQYKVQMKLKPNDRISEKAFRNLEKEYLVLMNRYESTSRSRQSKAG</sequence>
<name>A0ABR6EVJ0_9SPHI</name>
<evidence type="ECO:0000313" key="2">
    <source>
        <dbReference type="Proteomes" id="UP000636110"/>
    </source>
</evidence>
<evidence type="ECO:0000313" key="1">
    <source>
        <dbReference type="EMBL" id="MBB2149286.1"/>
    </source>
</evidence>
<dbReference type="EMBL" id="WNXC01000003">
    <property type="protein sequence ID" value="MBB2149286.1"/>
    <property type="molecule type" value="Genomic_DNA"/>
</dbReference>
<dbReference type="Proteomes" id="UP000636110">
    <property type="component" value="Unassembled WGS sequence"/>
</dbReference>
<dbReference type="Pfam" id="PF19781">
    <property type="entry name" value="DUF6266"/>
    <property type="match status" value="1"/>
</dbReference>
<dbReference type="InterPro" id="IPR046233">
    <property type="entry name" value="DUF6266"/>
</dbReference>
<proteinExistence type="predicted"/>
<accession>A0ABR6EVJ0</accession>
<keyword evidence="2" id="KW-1185">Reference proteome</keyword>
<protein>
    <submittedName>
        <fullName evidence="1">Uncharacterized protein</fullName>
    </submittedName>
</protein>